<evidence type="ECO:0000313" key="1">
    <source>
        <dbReference type="EMBL" id="KAI4310724.1"/>
    </source>
</evidence>
<organism evidence="1 2">
    <name type="scientific">Melastoma candidum</name>
    <dbReference type="NCBI Taxonomy" id="119954"/>
    <lineage>
        <taxon>Eukaryota</taxon>
        <taxon>Viridiplantae</taxon>
        <taxon>Streptophyta</taxon>
        <taxon>Embryophyta</taxon>
        <taxon>Tracheophyta</taxon>
        <taxon>Spermatophyta</taxon>
        <taxon>Magnoliopsida</taxon>
        <taxon>eudicotyledons</taxon>
        <taxon>Gunneridae</taxon>
        <taxon>Pentapetalae</taxon>
        <taxon>rosids</taxon>
        <taxon>malvids</taxon>
        <taxon>Myrtales</taxon>
        <taxon>Melastomataceae</taxon>
        <taxon>Melastomatoideae</taxon>
        <taxon>Melastomateae</taxon>
        <taxon>Melastoma</taxon>
    </lineage>
</organism>
<protein>
    <submittedName>
        <fullName evidence="1">Uncharacterized protein</fullName>
    </submittedName>
</protein>
<comment type="caution">
    <text evidence="1">The sequence shown here is derived from an EMBL/GenBank/DDBJ whole genome shotgun (WGS) entry which is preliminary data.</text>
</comment>
<sequence>MKSSGRPISSPGRMEKFPPPLMRFLRTNAASRSRGSRSRASPMFIKQRTTGSAPVAGADTKEPSSPKVTCMGQVRARRSKHGQRRTGRHGRWRCRWIPRIILCRVLKCGARVRFPSFRLSSCCFLGWPKWGSVFRFGSRGRSGKWGFGSGEEDFRDGREDVVGEDEDDGEMGRKVNCLGSSPSSPPKNALILTRCRSAPYTSTSLACRFWGSPFDPEKTEPRLSSEKTEPRLSTKKPEQASRRSADTGGERIETNSSDRNPPDGEPDVDCKTPNSDGTTSGSVEDEDDKGAKSGSDENRETPAGDTEEEAVRPLMLTRCKSEPARTAEKMLDPEATAEAGGGGFWRKTRVGVVDSSRSPCAL</sequence>
<gene>
    <name evidence="1" type="ORF">MLD38_035679</name>
</gene>
<dbReference type="Proteomes" id="UP001057402">
    <property type="component" value="Chromosome 11"/>
</dbReference>
<name>A0ACB9LHV3_9MYRT</name>
<proteinExistence type="predicted"/>
<accession>A0ACB9LHV3</accession>
<reference evidence="2" key="1">
    <citation type="journal article" date="2023" name="Front. Plant Sci.">
        <title>Chromosomal-level genome assembly of Melastoma candidum provides insights into trichome evolution.</title>
        <authorList>
            <person name="Zhong Y."/>
            <person name="Wu W."/>
            <person name="Sun C."/>
            <person name="Zou P."/>
            <person name="Liu Y."/>
            <person name="Dai S."/>
            <person name="Zhou R."/>
        </authorList>
    </citation>
    <scope>NUCLEOTIDE SEQUENCE [LARGE SCALE GENOMIC DNA]</scope>
</reference>
<evidence type="ECO:0000313" key="2">
    <source>
        <dbReference type="Proteomes" id="UP001057402"/>
    </source>
</evidence>
<keyword evidence="2" id="KW-1185">Reference proteome</keyword>
<dbReference type="EMBL" id="CM042890">
    <property type="protein sequence ID" value="KAI4310724.1"/>
    <property type="molecule type" value="Genomic_DNA"/>
</dbReference>